<evidence type="ECO:0000256" key="1">
    <source>
        <dbReference type="SAM" id="MobiDB-lite"/>
    </source>
</evidence>
<reference evidence="5" key="2">
    <citation type="journal article" date="2019" name="Int. J. Syst. Evol. Microbiol.">
        <title>The Global Catalogue of Microorganisms (GCM) 10K type strain sequencing project: providing services to taxonomists for standard genome sequencing and annotation.</title>
        <authorList>
            <consortium name="The Broad Institute Genomics Platform"/>
            <consortium name="The Broad Institute Genome Sequencing Center for Infectious Disease"/>
            <person name="Wu L."/>
            <person name="Ma J."/>
        </authorList>
    </citation>
    <scope>NUCLEOTIDE SEQUENCE [LARGE SCALE GENOMIC DNA]</scope>
    <source>
        <strain evidence="5">NBRC 105830</strain>
    </source>
</reference>
<dbReference type="EMBL" id="BSUJ01000001">
    <property type="protein sequence ID" value="GMA19726.1"/>
    <property type="molecule type" value="Genomic_DNA"/>
</dbReference>
<feature type="domain" description="PafC HTH" evidence="2">
    <location>
        <begin position="14"/>
        <end position="128"/>
    </location>
</feature>
<feature type="compositionally biased region" description="Polar residues" evidence="1">
    <location>
        <begin position="182"/>
        <end position="197"/>
    </location>
</feature>
<protein>
    <recommendedName>
        <fullName evidence="2">PafC HTH domain-containing protein</fullName>
    </recommendedName>
</protein>
<reference evidence="4" key="3">
    <citation type="submission" date="2023-02" db="EMBL/GenBank/DDBJ databases">
        <authorList>
            <person name="Sun Q."/>
            <person name="Mori K."/>
        </authorList>
    </citation>
    <scope>NUCLEOTIDE SEQUENCE</scope>
    <source>
        <strain evidence="4">NBRC 105830</strain>
    </source>
</reference>
<gene>
    <name evidence="3" type="ORF">GCM10025862_17470</name>
    <name evidence="4" type="ORF">GCM10025862_40410</name>
</gene>
<keyword evidence="5" id="KW-1185">Reference proteome</keyword>
<evidence type="ECO:0000313" key="3">
    <source>
        <dbReference type="EMBL" id="GMA19726.1"/>
    </source>
</evidence>
<feature type="compositionally biased region" description="Low complexity" evidence="1">
    <location>
        <begin position="211"/>
        <end position="220"/>
    </location>
</feature>
<dbReference type="Pfam" id="PF19187">
    <property type="entry name" value="HTH_PafC"/>
    <property type="match status" value="1"/>
</dbReference>
<proteinExistence type="predicted"/>
<accession>A0ABQ6HWS0</accession>
<evidence type="ECO:0000259" key="2">
    <source>
        <dbReference type="Pfam" id="PF19187"/>
    </source>
</evidence>
<dbReference type="InterPro" id="IPR051534">
    <property type="entry name" value="CBASS_pafABC_assoc_protein"/>
</dbReference>
<feature type="region of interest" description="Disordered" evidence="1">
    <location>
        <begin position="179"/>
        <end position="220"/>
    </location>
</feature>
<evidence type="ECO:0000313" key="5">
    <source>
        <dbReference type="Proteomes" id="UP001157109"/>
    </source>
</evidence>
<evidence type="ECO:0000313" key="4">
    <source>
        <dbReference type="EMBL" id="GMA22020.1"/>
    </source>
</evidence>
<reference evidence="4" key="1">
    <citation type="journal article" date="2014" name="Int. J. Syst. Evol. Microbiol.">
        <title>Complete genome of a new Firmicutes species belonging to the dominant human colonic microbiota ('Ruminococcus bicirculans') reveals two chromosomes and a selective capacity to utilize plant glucans.</title>
        <authorList>
            <consortium name="NISC Comparative Sequencing Program"/>
            <person name="Wegmann U."/>
            <person name="Louis P."/>
            <person name="Goesmann A."/>
            <person name="Henrissat B."/>
            <person name="Duncan S.H."/>
            <person name="Flint H.J."/>
        </authorList>
    </citation>
    <scope>NUCLEOTIDE SEQUENCE</scope>
    <source>
        <strain evidence="4">NBRC 105830</strain>
    </source>
</reference>
<dbReference type="Proteomes" id="UP001157109">
    <property type="component" value="Unassembled WGS sequence"/>
</dbReference>
<dbReference type="InterPro" id="IPR043839">
    <property type="entry name" value="PafC_HTH"/>
</dbReference>
<dbReference type="PANTHER" id="PTHR34580:SF1">
    <property type="entry name" value="PROTEIN PAFC"/>
    <property type="match status" value="1"/>
</dbReference>
<organism evidence="4 5">
    <name type="scientific">Arsenicicoccus piscis</name>
    <dbReference type="NCBI Taxonomy" id="673954"/>
    <lineage>
        <taxon>Bacteria</taxon>
        <taxon>Bacillati</taxon>
        <taxon>Actinomycetota</taxon>
        <taxon>Actinomycetes</taxon>
        <taxon>Micrococcales</taxon>
        <taxon>Intrasporangiaceae</taxon>
        <taxon>Arsenicicoccus</taxon>
    </lineage>
</organism>
<comment type="caution">
    <text evidence="4">The sequence shown here is derived from an EMBL/GenBank/DDBJ whole genome shotgun (WGS) entry which is preliminary data.</text>
</comment>
<dbReference type="EMBL" id="BSUJ01000002">
    <property type="protein sequence ID" value="GMA22020.1"/>
    <property type="molecule type" value="Genomic_DNA"/>
</dbReference>
<dbReference type="PANTHER" id="PTHR34580">
    <property type="match status" value="1"/>
</dbReference>
<sequence length="220" mass="23051">MTLPGINLNEPATDRLHRLLAMVPWLLNRQGVDLEQAAASFGVSTEQLEADLQLLFLCGTPGGLPDDLIDASWEEGRVYLSNADTIARPLRLGVDEALTLIVGLRALAAVPGLGDRDAVDRAIAKLEAAAGSLPGALSDARAVTVDLADQGRCRTSARSARRWRTIVGCTCATSCRRGTRRPSATSTRCGWSRSTGPGISRAGATAPRTCGSSGSTGSRP</sequence>
<name>A0ABQ6HWS0_9MICO</name>